<evidence type="ECO:0000256" key="2">
    <source>
        <dbReference type="ARBA" id="ARBA00022448"/>
    </source>
</evidence>
<dbReference type="InterPro" id="IPR036259">
    <property type="entry name" value="MFS_trans_sf"/>
</dbReference>
<keyword evidence="9" id="KW-1185">Reference proteome</keyword>
<feature type="transmembrane region" description="Helical" evidence="6">
    <location>
        <begin position="283"/>
        <end position="307"/>
    </location>
</feature>
<dbReference type="SUPFAM" id="SSF103473">
    <property type="entry name" value="MFS general substrate transporter"/>
    <property type="match status" value="1"/>
</dbReference>
<dbReference type="FunFam" id="1.20.1250.20:FF:000013">
    <property type="entry name" value="MFS general substrate transporter"/>
    <property type="match status" value="1"/>
</dbReference>
<dbReference type="PANTHER" id="PTHR43791">
    <property type="entry name" value="PERMEASE-RELATED"/>
    <property type="match status" value="1"/>
</dbReference>
<evidence type="ECO:0000256" key="6">
    <source>
        <dbReference type="SAM" id="Phobius"/>
    </source>
</evidence>
<feature type="transmembrane region" description="Helical" evidence="6">
    <location>
        <begin position="319"/>
        <end position="340"/>
    </location>
</feature>
<protein>
    <submittedName>
        <fullName evidence="8">Major facilitator superfamily domain-containing protein</fullName>
    </submittedName>
</protein>
<dbReference type="GO" id="GO:0016020">
    <property type="term" value="C:membrane"/>
    <property type="evidence" value="ECO:0007669"/>
    <property type="project" value="UniProtKB-SubCell"/>
</dbReference>
<dbReference type="Gene3D" id="1.20.1250.20">
    <property type="entry name" value="MFS general substrate transporter like domains"/>
    <property type="match status" value="2"/>
</dbReference>
<reference evidence="8" key="1">
    <citation type="submission" date="2020-11" db="EMBL/GenBank/DDBJ databases">
        <authorList>
            <consortium name="DOE Joint Genome Institute"/>
            <person name="Ahrendt S."/>
            <person name="Riley R."/>
            <person name="Andreopoulos W."/>
            <person name="Labutti K."/>
            <person name="Pangilinan J."/>
            <person name="Ruiz-Duenas F.J."/>
            <person name="Barrasa J.M."/>
            <person name="Sanchez-Garcia M."/>
            <person name="Camarero S."/>
            <person name="Miyauchi S."/>
            <person name="Serrano A."/>
            <person name="Linde D."/>
            <person name="Babiker R."/>
            <person name="Drula E."/>
            <person name="Ayuso-Fernandez I."/>
            <person name="Pacheco R."/>
            <person name="Padilla G."/>
            <person name="Ferreira P."/>
            <person name="Barriuso J."/>
            <person name="Kellner H."/>
            <person name="Castanera R."/>
            <person name="Alfaro M."/>
            <person name="Ramirez L."/>
            <person name="Pisabarro A.G."/>
            <person name="Kuo A."/>
            <person name="Tritt A."/>
            <person name="Lipzen A."/>
            <person name="He G."/>
            <person name="Yan M."/>
            <person name="Ng V."/>
            <person name="Cullen D."/>
            <person name="Martin F."/>
            <person name="Rosso M.-N."/>
            <person name="Henrissat B."/>
            <person name="Hibbett D."/>
            <person name="Martinez A.T."/>
            <person name="Grigoriev I.V."/>
        </authorList>
    </citation>
    <scope>NUCLEOTIDE SEQUENCE</scope>
    <source>
        <strain evidence="8">AH 40177</strain>
    </source>
</reference>
<dbReference type="InterPro" id="IPR020846">
    <property type="entry name" value="MFS_dom"/>
</dbReference>
<feature type="transmembrane region" description="Helical" evidence="6">
    <location>
        <begin position="213"/>
        <end position="235"/>
    </location>
</feature>
<evidence type="ECO:0000313" key="8">
    <source>
        <dbReference type="EMBL" id="KAF9071629.1"/>
    </source>
</evidence>
<feature type="transmembrane region" description="Helical" evidence="6">
    <location>
        <begin position="439"/>
        <end position="462"/>
    </location>
</feature>
<keyword evidence="5 6" id="KW-0472">Membrane</keyword>
<feature type="transmembrane region" description="Helical" evidence="6">
    <location>
        <begin position="406"/>
        <end position="427"/>
    </location>
</feature>
<evidence type="ECO:0000256" key="5">
    <source>
        <dbReference type="ARBA" id="ARBA00023136"/>
    </source>
</evidence>
<feature type="transmembrane region" description="Helical" evidence="6">
    <location>
        <begin position="151"/>
        <end position="171"/>
    </location>
</feature>
<comment type="caution">
    <text evidence="8">The sequence shown here is derived from an EMBL/GenBank/DDBJ whole genome shotgun (WGS) entry which is preliminary data.</text>
</comment>
<keyword evidence="2" id="KW-0813">Transport</keyword>
<dbReference type="EMBL" id="JADNRY010000030">
    <property type="protein sequence ID" value="KAF9071629.1"/>
    <property type="molecule type" value="Genomic_DNA"/>
</dbReference>
<feature type="transmembrane region" description="Helical" evidence="6">
    <location>
        <begin position="374"/>
        <end position="394"/>
    </location>
</feature>
<organism evidence="8 9">
    <name type="scientific">Rhodocollybia butyracea</name>
    <dbReference type="NCBI Taxonomy" id="206335"/>
    <lineage>
        <taxon>Eukaryota</taxon>
        <taxon>Fungi</taxon>
        <taxon>Dikarya</taxon>
        <taxon>Basidiomycota</taxon>
        <taxon>Agaricomycotina</taxon>
        <taxon>Agaricomycetes</taxon>
        <taxon>Agaricomycetidae</taxon>
        <taxon>Agaricales</taxon>
        <taxon>Marasmiineae</taxon>
        <taxon>Omphalotaceae</taxon>
        <taxon>Rhodocollybia</taxon>
    </lineage>
</organism>
<proteinExistence type="predicted"/>
<evidence type="ECO:0000313" key="9">
    <source>
        <dbReference type="Proteomes" id="UP000772434"/>
    </source>
</evidence>
<feature type="domain" description="Major facilitator superfamily (MFS) profile" evidence="7">
    <location>
        <begin position="53"/>
        <end position="466"/>
    </location>
</feature>
<feature type="transmembrane region" description="Helical" evidence="6">
    <location>
        <begin position="53"/>
        <end position="71"/>
    </location>
</feature>
<evidence type="ECO:0000256" key="3">
    <source>
        <dbReference type="ARBA" id="ARBA00022692"/>
    </source>
</evidence>
<evidence type="ECO:0000256" key="4">
    <source>
        <dbReference type="ARBA" id="ARBA00022989"/>
    </source>
</evidence>
<dbReference type="PROSITE" id="PS50850">
    <property type="entry name" value="MFS"/>
    <property type="match status" value="1"/>
</dbReference>
<sequence length="485" mass="53603">MATNSTLSESHSGEDAADKVSVLVSYSDIEGNVSVNRNAAFERRVLRRIDLRMLPLLGVLYSLALIDRTNLGVARVAGMAEDLGLTVGTRYSLVSCVYFIPYILLELPSNALLRVFGTRNLLSFCVIAWGAVQLAMAFVPNWKYLALCRVLLGTFEAGFFPAIVFIVSTWYQRHEVQKRLATFYLISILAGGFSAIAAYGFSRLAGRAGLHGWSWIFIIEGALTIVFGCVAWMFLPDFPDNNTFLTSEETKFVLERIEEDRGDSLPDAITLRKVFEHLSDWKIWIYGIMFMCATIPAYAIGFFVTIILSSMGWDLEHSLLLSAPPYVFAALSIFVFAWLSDYFRSRAPFIAIQTVLTLIGFTITGFVHQPGWRYFGLFLGNAGSAGCIPGILAYSSNNIVSHSKRAVTTAVVVSFGGIGGIVATTIFRQEDFPRYIPGISATISCQVLLLALLGVLTVNFWYQNKAIRMTAQPGSSGRIDLLYTL</sequence>
<gene>
    <name evidence="8" type="ORF">BDP27DRAFT_1321635</name>
</gene>
<dbReference type="Proteomes" id="UP000772434">
    <property type="component" value="Unassembled WGS sequence"/>
</dbReference>
<feature type="transmembrane region" description="Helical" evidence="6">
    <location>
        <begin position="347"/>
        <end position="368"/>
    </location>
</feature>
<dbReference type="GO" id="GO:0022857">
    <property type="term" value="F:transmembrane transporter activity"/>
    <property type="evidence" value="ECO:0007669"/>
    <property type="project" value="InterPro"/>
</dbReference>
<feature type="transmembrane region" description="Helical" evidence="6">
    <location>
        <begin position="91"/>
        <end position="109"/>
    </location>
</feature>
<dbReference type="AlphaFoldDB" id="A0A9P5UA45"/>
<accession>A0A9P5UA45</accession>
<dbReference type="OrthoDB" id="3639251at2759"/>
<name>A0A9P5UA45_9AGAR</name>
<feature type="transmembrane region" description="Helical" evidence="6">
    <location>
        <begin position="183"/>
        <end position="201"/>
    </location>
</feature>
<dbReference type="FunFam" id="1.20.1250.20:FF:000018">
    <property type="entry name" value="MFS transporter permease"/>
    <property type="match status" value="1"/>
</dbReference>
<keyword evidence="4 6" id="KW-1133">Transmembrane helix</keyword>
<dbReference type="PANTHER" id="PTHR43791:SF3">
    <property type="entry name" value="MAJOR FACILITATOR SUPERFAMILY (MFS) PROFILE DOMAIN-CONTAINING PROTEIN"/>
    <property type="match status" value="1"/>
</dbReference>
<dbReference type="InterPro" id="IPR011701">
    <property type="entry name" value="MFS"/>
</dbReference>
<comment type="subcellular location">
    <subcellularLocation>
        <location evidence="1">Membrane</location>
        <topology evidence="1">Multi-pass membrane protein</topology>
    </subcellularLocation>
</comment>
<keyword evidence="3 6" id="KW-0812">Transmembrane</keyword>
<evidence type="ECO:0000259" key="7">
    <source>
        <dbReference type="PROSITE" id="PS50850"/>
    </source>
</evidence>
<evidence type="ECO:0000256" key="1">
    <source>
        <dbReference type="ARBA" id="ARBA00004141"/>
    </source>
</evidence>
<feature type="transmembrane region" description="Helical" evidence="6">
    <location>
        <begin position="121"/>
        <end position="139"/>
    </location>
</feature>
<dbReference type="Pfam" id="PF07690">
    <property type="entry name" value="MFS_1"/>
    <property type="match status" value="1"/>
</dbReference>